<organism evidence="1 2">
    <name type="scientific">Flavobacterium aureirubrum</name>
    <dbReference type="NCBI Taxonomy" id="3133147"/>
    <lineage>
        <taxon>Bacteria</taxon>
        <taxon>Pseudomonadati</taxon>
        <taxon>Bacteroidota</taxon>
        <taxon>Flavobacteriia</taxon>
        <taxon>Flavobacteriales</taxon>
        <taxon>Flavobacteriaceae</taxon>
        <taxon>Flavobacterium</taxon>
    </lineage>
</organism>
<sequence>MIEPKFRCSTNEAILKIAKQLHLEYNSGMQDWEWEIANPKHIEKYIEHYKSLKDDDEKFTLMEIIIQALTDQEEEKLKKYWKVVKEFLKANFGVHEYSIFYWSYFENKNVEECWQITPQMRSLWKEYNVG</sequence>
<evidence type="ECO:0000313" key="1">
    <source>
        <dbReference type="EMBL" id="MEM0544074.1"/>
    </source>
</evidence>
<dbReference type="RefSeq" id="WP_342697235.1">
    <property type="nucleotide sequence ID" value="NZ_JBCGDO010000061.1"/>
</dbReference>
<reference evidence="1 2" key="1">
    <citation type="submission" date="2024-03" db="EMBL/GenBank/DDBJ databases">
        <title>Two novel species of the genus Flavobacterium exhibiting potentially degradation of complex polysaccharides.</title>
        <authorList>
            <person name="Lian X."/>
        </authorList>
    </citation>
    <scope>NUCLEOTIDE SEQUENCE [LARGE SCALE GENOMIC DNA]</scope>
    <source>
        <strain evidence="2">j3</strain>
    </source>
</reference>
<keyword evidence="2" id="KW-1185">Reference proteome</keyword>
<gene>
    <name evidence="1" type="ORF">WFZ85_15905</name>
</gene>
<accession>A0ABU9N8R0</accession>
<proteinExistence type="predicted"/>
<name>A0ABU9N8R0_9FLAO</name>
<dbReference type="Proteomes" id="UP001460072">
    <property type="component" value="Unassembled WGS sequence"/>
</dbReference>
<protein>
    <submittedName>
        <fullName evidence="1">Uncharacterized protein</fullName>
    </submittedName>
</protein>
<dbReference type="EMBL" id="JBCGDO010000061">
    <property type="protein sequence ID" value="MEM0544074.1"/>
    <property type="molecule type" value="Genomic_DNA"/>
</dbReference>
<comment type="caution">
    <text evidence="1">The sequence shown here is derived from an EMBL/GenBank/DDBJ whole genome shotgun (WGS) entry which is preliminary data.</text>
</comment>
<evidence type="ECO:0000313" key="2">
    <source>
        <dbReference type="Proteomes" id="UP001460072"/>
    </source>
</evidence>